<dbReference type="Gene3D" id="3.40.50.620">
    <property type="entry name" value="HUPs"/>
    <property type="match status" value="1"/>
</dbReference>
<keyword evidence="6 10" id="KW-0547">Nucleotide-binding</keyword>
<evidence type="ECO:0000256" key="11">
    <source>
        <dbReference type="SAM" id="MobiDB-lite"/>
    </source>
</evidence>
<evidence type="ECO:0000256" key="7">
    <source>
        <dbReference type="ARBA" id="ARBA00022840"/>
    </source>
</evidence>
<evidence type="ECO:0000256" key="6">
    <source>
        <dbReference type="ARBA" id="ARBA00022741"/>
    </source>
</evidence>
<dbReference type="Proteomes" id="UP000823915">
    <property type="component" value="Unassembled WGS sequence"/>
</dbReference>
<dbReference type="NCBIfam" id="NF000840">
    <property type="entry name" value="PRK00071.1-3"/>
    <property type="match status" value="1"/>
</dbReference>
<evidence type="ECO:0000256" key="1">
    <source>
        <dbReference type="ARBA" id="ARBA00002324"/>
    </source>
</evidence>
<evidence type="ECO:0000256" key="3">
    <source>
        <dbReference type="ARBA" id="ARBA00022642"/>
    </source>
</evidence>
<keyword evidence="4 10" id="KW-0808">Transferase</keyword>
<comment type="pathway">
    <text evidence="2 10">Cofactor biosynthesis; NAD(+) biosynthesis; deamido-NAD(+) from nicotinate D-ribonucleotide: step 1/1.</text>
</comment>
<dbReference type="InterPro" id="IPR005248">
    <property type="entry name" value="NadD/NMNAT"/>
</dbReference>
<evidence type="ECO:0000256" key="5">
    <source>
        <dbReference type="ARBA" id="ARBA00022695"/>
    </source>
</evidence>
<proteinExistence type="inferred from homology"/>
<gene>
    <name evidence="10 13" type="primary">nadD</name>
    <name evidence="13" type="ORF">H9838_03685</name>
</gene>
<dbReference type="GO" id="GO:0005524">
    <property type="term" value="F:ATP binding"/>
    <property type="evidence" value="ECO:0007669"/>
    <property type="project" value="UniProtKB-KW"/>
</dbReference>
<dbReference type="InterPro" id="IPR014729">
    <property type="entry name" value="Rossmann-like_a/b/a_fold"/>
</dbReference>
<evidence type="ECO:0000256" key="2">
    <source>
        <dbReference type="ARBA" id="ARBA00005019"/>
    </source>
</evidence>
<dbReference type="PANTHER" id="PTHR39321:SF3">
    <property type="entry name" value="PHOSPHOPANTETHEINE ADENYLYLTRANSFERASE"/>
    <property type="match status" value="1"/>
</dbReference>
<dbReference type="EC" id="2.7.7.18" evidence="10"/>
<comment type="caution">
    <text evidence="13">The sequence shown here is derived from an EMBL/GenBank/DDBJ whole genome shotgun (WGS) entry which is preliminary data.</text>
</comment>
<evidence type="ECO:0000313" key="14">
    <source>
        <dbReference type="Proteomes" id="UP000823915"/>
    </source>
</evidence>
<keyword evidence="3 10" id="KW-0662">Pyridine nucleotide biosynthesis</keyword>
<dbReference type="PANTHER" id="PTHR39321">
    <property type="entry name" value="NICOTINATE-NUCLEOTIDE ADENYLYLTRANSFERASE-RELATED"/>
    <property type="match status" value="1"/>
</dbReference>
<sequence length="220" mass="24824">MKTGIYGGTFNPIHNGHLHIVEEFRCGLGLDRVLLIPTRVPPHKEAEDLASPAQRLEMCRLAAGDIPWLELCRIEMDREGKSYTAETLEELSALYPQDQFYLLMGEDMFLTVDRWYRPETIFSLASVCASPRSLDGMEALRKKAVEYLERFGARCFLDHIPYLPVSSTQVRQEVARGGDIGCLVPQAVADYIQRCGLYRSAQRPGEAPPPEFGGSYAHRF</sequence>
<dbReference type="GO" id="GO:0009435">
    <property type="term" value="P:NAD+ biosynthetic process"/>
    <property type="evidence" value="ECO:0007669"/>
    <property type="project" value="UniProtKB-UniRule"/>
</dbReference>
<comment type="similarity">
    <text evidence="10">Belongs to the NadD family.</text>
</comment>
<keyword evidence="7 10" id="KW-0067">ATP-binding</keyword>
<dbReference type="AlphaFoldDB" id="A0A9D2BZL5"/>
<evidence type="ECO:0000313" key="13">
    <source>
        <dbReference type="EMBL" id="HIY26258.1"/>
    </source>
</evidence>
<dbReference type="SUPFAM" id="SSF52374">
    <property type="entry name" value="Nucleotidylyl transferase"/>
    <property type="match status" value="1"/>
</dbReference>
<keyword evidence="5 10" id="KW-0548">Nucleotidyltransferase</keyword>
<dbReference type="GO" id="GO:0004515">
    <property type="term" value="F:nicotinate-nucleotide adenylyltransferase activity"/>
    <property type="evidence" value="ECO:0007669"/>
    <property type="project" value="UniProtKB-UniRule"/>
</dbReference>
<reference evidence="13" key="1">
    <citation type="journal article" date="2021" name="PeerJ">
        <title>Extensive microbial diversity within the chicken gut microbiome revealed by metagenomics and culture.</title>
        <authorList>
            <person name="Gilroy R."/>
            <person name="Ravi A."/>
            <person name="Getino M."/>
            <person name="Pursley I."/>
            <person name="Horton D.L."/>
            <person name="Alikhan N.F."/>
            <person name="Baker D."/>
            <person name="Gharbi K."/>
            <person name="Hall N."/>
            <person name="Watson M."/>
            <person name="Adriaenssens E.M."/>
            <person name="Foster-Nyarko E."/>
            <person name="Jarju S."/>
            <person name="Secka A."/>
            <person name="Antonio M."/>
            <person name="Oren A."/>
            <person name="Chaudhuri R.R."/>
            <person name="La Ragione R."/>
            <person name="Hildebrand F."/>
            <person name="Pallen M.J."/>
        </authorList>
    </citation>
    <scope>NUCLEOTIDE SEQUENCE</scope>
    <source>
        <strain evidence="13">1282</strain>
    </source>
</reference>
<feature type="domain" description="Cytidyltransferase-like" evidence="12">
    <location>
        <begin position="5"/>
        <end position="172"/>
    </location>
</feature>
<evidence type="ECO:0000256" key="4">
    <source>
        <dbReference type="ARBA" id="ARBA00022679"/>
    </source>
</evidence>
<evidence type="ECO:0000259" key="12">
    <source>
        <dbReference type="Pfam" id="PF01467"/>
    </source>
</evidence>
<evidence type="ECO:0000256" key="9">
    <source>
        <dbReference type="ARBA" id="ARBA00048721"/>
    </source>
</evidence>
<keyword evidence="8 10" id="KW-0520">NAD</keyword>
<feature type="region of interest" description="Disordered" evidence="11">
    <location>
        <begin position="201"/>
        <end position="220"/>
    </location>
</feature>
<dbReference type="InterPro" id="IPR004821">
    <property type="entry name" value="Cyt_trans-like"/>
</dbReference>
<dbReference type="CDD" id="cd02165">
    <property type="entry name" value="NMNAT"/>
    <property type="match status" value="1"/>
</dbReference>
<dbReference type="Pfam" id="PF01467">
    <property type="entry name" value="CTP_transf_like"/>
    <property type="match status" value="1"/>
</dbReference>
<evidence type="ECO:0000256" key="10">
    <source>
        <dbReference type="HAMAP-Rule" id="MF_00244"/>
    </source>
</evidence>
<dbReference type="NCBIfam" id="TIGR00482">
    <property type="entry name" value="nicotinate (nicotinamide) nucleotide adenylyltransferase"/>
    <property type="match status" value="1"/>
</dbReference>
<dbReference type="EMBL" id="DXDU01000059">
    <property type="protein sequence ID" value="HIY26258.1"/>
    <property type="molecule type" value="Genomic_DNA"/>
</dbReference>
<organism evidence="13 14">
    <name type="scientific">Candidatus Acutalibacter pullistercoris</name>
    <dbReference type="NCBI Taxonomy" id="2838418"/>
    <lineage>
        <taxon>Bacteria</taxon>
        <taxon>Bacillati</taxon>
        <taxon>Bacillota</taxon>
        <taxon>Clostridia</taxon>
        <taxon>Eubacteriales</taxon>
        <taxon>Acutalibacteraceae</taxon>
        <taxon>Acutalibacter</taxon>
    </lineage>
</organism>
<accession>A0A9D2BZL5</accession>
<protein>
    <recommendedName>
        <fullName evidence="10">Probable nicotinate-nucleotide adenylyltransferase</fullName>
        <ecNumber evidence="10">2.7.7.18</ecNumber>
    </recommendedName>
    <alternativeName>
        <fullName evidence="10">Deamido-NAD(+) diphosphorylase</fullName>
    </alternativeName>
    <alternativeName>
        <fullName evidence="10">Deamido-NAD(+) pyrophosphorylase</fullName>
    </alternativeName>
    <alternativeName>
        <fullName evidence="10">Nicotinate mononucleotide adenylyltransferase</fullName>
        <shortName evidence="10">NaMN adenylyltransferase</shortName>
    </alternativeName>
</protein>
<name>A0A9D2BZL5_9FIRM</name>
<dbReference type="HAMAP" id="MF_00244">
    <property type="entry name" value="NaMN_adenylyltr"/>
    <property type="match status" value="1"/>
</dbReference>
<dbReference type="NCBIfam" id="TIGR00125">
    <property type="entry name" value="cyt_tran_rel"/>
    <property type="match status" value="1"/>
</dbReference>
<comment type="function">
    <text evidence="1 10">Catalyzes the reversible adenylation of nicotinate mononucleotide (NaMN) to nicotinic acid adenine dinucleotide (NaAD).</text>
</comment>
<comment type="catalytic activity">
    <reaction evidence="9 10">
        <text>nicotinate beta-D-ribonucleotide + ATP + H(+) = deamido-NAD(+) + diphosphate</text>
        <dbReference type="Rhea" id="RHEA:22860"/>
        <dbReference type="ChEBI" id="CHEBI:15378"/>
        <dbReference type="ChEBI" id="CHEBI:30616"/>
        <dbReference type="ChEBI" id="CHEBI:33019"/>
        <dbReference type="ChEBI" id="CHEBI:57502"/>
        <dbReference type="ChEBI" id="CHEBI:58437"/>
        <dbReference type="EC" id="2.7.7.18"/>
    </reaction>
</comment>
<reference evidence="13" key="2">
    <citation type="submission" date="2021-04" db="EMBL/GenBank/DDBJ databases">
        <authorList>
            <person name="Gilroy R."/>
        </authorList>
    </citation>
    <scope>NUCLEOTIDE SEQUENCE</scope>
    <source>
        <strain evidence="13">1282</strain>
    </source>
</reference>
<evidence type="ECO:0000256" key="8">
    <source>
        <dbReference type="ARBA" id="ARBA00023027"/>
    </source>
</evidence>